<dbReference type="Pfam" id="PF07690">
    <property type="entry name" value="MFS_1"/>
    <property type="match status" value="1"/>
</dbReference>
<protein>
    <recommendedName>
        <fullName evidence="7">Major facilitator superfamily (MFS) profile domain-containing protein</fullName>
    </recommendedName>
</protein>
<feature type="domain" description="Major facilitator superfamily (MFS) profile" evidence="7">
    <location>
        <begin position="1"/>
        <end position="473"/>
    </location>
</feature>
<reference evidence="8 9" key="1">
    <citation type="submission" date="2014-04" db="EMBL/GenBank/DDBJ databases">
        <title>Evolutionary Origins and Diversification of the Mycorrhizal Mutualists.</title>
        <authorList>
            <consortium name="DOE Joint Genome Institute"/>
            <consortium name="Mycorrhizal Genomics Consortium"/>
            <person name="Kohler A."/>
            <person name="Kuo A."/>
            <person name="Nagy L.G."/>
            <person name="Floudas D."/>
            <person name="Copeland A."/>
            <person name="Barry K.W."/>
            <person name="Cichocki N."/>
            <person name="Veneault-Fourrey C."/>
            <person name="LaButti K."/>
            <person name="Lindquist E.A."/>
            <person name="Lipzen A."/>
            <person name="Lundell T."/>
            <person name="Morin E."/>
            <person name="Murat C."/>
            <person name="Riley R."/>
            <person name="Ohm R."/>
            <person name="Sun H."/>
            <person name="Tunlid A."/>
            <person name="Henrissat B."/>
            <person name="Grigoriev I.V."/>
            <person name="Hibbett D.S."/>
            <person name="Martin F."/>
        </authorList>
    </citation>
    <scope>NUCLEOTIDE SEQUENCE [LARGE SCALE GENOMIC DNA]</scope>
    <source>
        <strain evidence="8 9">FD-317 M1</strain>
    </source>
</reference>
<feature type="transmembrane region" description="Helical" evidence="6">
    <location>
        <begin position="139"/>
        <end position="161"/>
    </location>
</feature>
<feature type="transmembrane region" description="Helical" evidence="6">
    <location>
        <begin position="51"/>
        <end position="70"/>
    </location>
</feature>
<dbReference type="InterPro" id="IPR011701">
    <property type="entry name" value="MFS"/>
</dbReference>
<feature type="transmembrane region" description="Helical" evidence="6">
    <location>
        <begin position="181"/>
        <end position="205"/>
    </location>
</feature>
<keyword evidence="9" id="KW-1185">Reference proteome</keyword>
<dbReference type="Gene3D" id="1.20.1250.20">
    <property type="entry name" value="MFS general substrate transporter like domains"/>
    <property type="match status" value="1"/>
</dbReference>
<feature type="transmembrane region" description="Helical" evidence="6">
    <location>
        <begin position="275"/>
        <end position="298"/>
    </location>
</feature>
<evidence type="ECO:0000313" key="9">
    <source>
        <dbReference type="Proteomes" id="UP000053593"/>
    </source>
</evidence>
<dbReference type="InterPro" id="IPR005829">
    <property type="entry name" value="Sugar_transporter_CS"/>
</dbReference>
<keyword evidence="5 6" id="KW-0472">Membrane</keyword>
<keyword evidence="4 6" id="KW-1133">Transmembrane helix</keyword>
<dbReference type="PANTHER" id="PTHR23504:SF15">
    <property type="entry name" value="MAJOR FACILITATOR SUPERFAMILY (MFS) PROFILE DOMAIN-CONTAINING PROTEIN"/>
    <property type="match status" value="1"/>
</dbReference>
<proteinExistence type="predicted"/>
<keyword evidence="3 6" id="KW-0812">Transmembrane</keyword>
<dbReference type="HOGENOM" id="CLU_001265_54_6_1"/>
<evidence type="ECO:0000256" key="2">
    <source>
        <dbReference type="ARBA" id="ARBA00022448"/>
    </source>
</evidence>
<dbReference type="InterPro" id="IPR036259">
    <property type="entry name" value="MFS_trans_sf"/>
</dbReference>
<keyword evidence="2" id="KW-0813">Transport</keyword>
<evidence type="ECO:0000313" key="8">
    <source>
        <dbReference type="EMBL" id="KIK60240.1"/>
    </source>
</evidence>
<dbReference type="GO" id="GO:0022857">
    <property type="term" value="F:transmembrane transporter activity"/>
    <property type="evidence" value="ECO:0007669"/>
    <property type="project" value="InterPro"/>
</dbReference>
<feature type="transmembrane region" description="Helical" evidence="6">
    <location>
        <begin position="12"/>
        <end position="31"/>
    </location>
</feature>
<dbReference type="CDD" id="cd17330">
    <property type="entry name" value="MFS_SLC46_TetA_like"/>
    <property type="match status" value="1"/>
</dbReference>
<feature type="transmembrane region" description="Helical" evidence="6">
    <location>
        <begin position="450"/>
        <end position="469"/>
    </location>
</feature>
<dbReference type="SUPFAM" id="SSF103473">
    <property type="entry name" value="MFS general substrate transporter"/>
    <property type="match status" value="1"/>
</dbReference>
<organism evidence="8 9">
    <name type="scientific">Collybiopsis luxurians FD-317 M1</name>
    <dbReference type="NCBI Taxonomy" id="944289"/>
    <lineage>
        <taxon>Eukaryota</taxon>
        <taxon>Fungi</taxon>
        <taxon>Dikarya</taxon>
        <taxon>Basidiomycota</taxon>
        <taxon>Agaricomycotina</taxon>
        <taxon>Agaricomycetes</taxon>
        <taxon>Agaricomycetidae</taxon>
        <taxon>Agaricales</taxon>
        <taxon>Marasmiineae</taxon>
        <taxon>Omphalotaceae</taxon>
        <taxon>Collybiopsis</taxon>
        <taxon>Collybiopsis luxurians</taxon>
    </lineage>
</organism>
<dbReference type="OrthoDB" id="419616at2759"/>
<evidence type="ECO:0000256" key="1">
    <source>
        <dbReference type="ARBA" id="ARBA00004141"/>
    </source>
</evidence>
<dbReference type="AlphaFoldDB" id="A0A0D0B9D7"/>
<accession>A0A0D0B9D7</accession>
<dbReference type="EMBL" id="KN834776">
    <property type="protein sequence ID" value="KIK60240.1"/>
    <property type="molecule type" value="Genomic_DNA"/>
</dbReference>
<feature type="transmembrane region" description="Helical" evidence="6">
    <location>
        <begin position="345"/>
        <end position="363"/>
    </location>
</feature>
<dbReference type="PANTHER" id="PTHR23504">
    <property type="entry name" value="MAJOR FACILITATOR SUPERFAMILY DOMAIN-CONTAINING PROTEIN 10"/>
    <property type="match status" value="1"/>
</dbReference>
<feature type="transmembrane region" description="Helical" evidence="6">
    <location>
        <begin position="310"/>
        <end position="333"/>
    </location>
</feature>
<feature type="transmembrane region" description="Helical" evidence="6">
    <location>
        <begin position="82"/>
        <end position="100"/>
    </location>
</feature>
<comment type="subcellular location">
    <subcellularLocation>
        <location evidence="1">Membrane</location>
        <topology evidence="1">Multi-pass membrane protein</topology>
    </subcellularLocation>
</comment>
<dbReference type="GO" id="GO:0016020">
    <property type="term" value="C:membrane"/>
    <property type="evidence" value="ECO:0007669"/>
    <property type="project" value="UniProtKB-SubCell"/>
</dbReference>
<evidence type="ECO:0000256" key="6">
    <source>
        <dbReference type="SAM" id="Phobius"/>
    </source>
</evidence>
<dbReference type="InterPro" id="IPR001958">
    <property type="entry name" value="Tet-R_TetA/multi-R_MdtG-like"/>
</dbReference>
<dbReference type="Proteomes" id="UP000053593">
    <property type="component" value="Unassembled WGS sequence"/>
</dbReference>
<dbReference type="PRINTS" id="PR01035">
    <property type="entry name" value="TCRTETA"/>
</dbReference>
<gene>
    <name evidence="8" type="ORF">GYMLUDRAFT_43979</name>
</gene>
<dbReference type="InterPro" id="IPR020846">
    <property type="entry name" value="MFS_dom"/>
</dbReference>
<evidence type="ECO:0000256" key="3">
    <source>
        <dbReference type="ARBA" id="ARBA00022692"/>
    </source>
</evidence>
<evidence type="ECO:0000259" key="7">
    <source>
        <dbReference type="PROSITE" id="PS50850"/>
    </source>
</evidence>
<feature type="transmembrane region" description="Helical" evidence="6">
    <location>
        <begin position="375"/>
        <end position="395"/>
    </location>
</feature>
<sequence length="473" mass="51703">MQTPLPKRQIFLTLLIQLSEPITAMVIYPFIIKAVRRTGITQGDEKRTGYYAGVIESLFFISESLSVYHIGRASDFYGRKPVLLIGPLGLSMAMLIFGLSKSFWGMVIARTLMGVFNGNIGVSKTVMAESTDETNRADAFTLMPLVWTIGTVVGPALGGILADPATTWPHIFGKISFFKEYPWFLPCFAAGLLAFCAFVLSSWGLKETLATKVTEKRSKSKSSPSLLLNDAEATPSYGSIQNEPTTTTTPLLSTQAQAQAPPTTLSLLRDPRLRITLLSMGFLAFTDMSYMSLLPLIYSTSIPLGGLGFSPYQIGLIMGTFGLFNGIWNWAVLTRFLKKAGPRKTLIVCYSLYVVHFSLLWVLREVAGWLGEVTPLVWGVLVVQLFISTATNTAFNAIHLMIVMNAPPNALGSVNGLAQMVSSGTRGFAPVFASSLFSYSLESRMVRGHLVEVVLMGVTLLGVWCMVRLPKSQ</sequence>
<dbReference type="PROSITE" id="PS00216">
    <property type="entry name" value="SUGAR_TRANSPORT_1"/>
    <property type="match status" value="1"/>
</dbReference>
<name>A0A0D0B9D7_9AGAR</name>
<dbReference type="PROSITE" id="PS50850">
    <property type="entry name" value="MFS"/>
    <property type="match status" value="1"/>
</dbReference>
<evidence type="ECO:0000256" key="5">
    <source>
        <dbReference type="ARBA" id="ARBA00023136"/>
    </source>
</evidence>
<evidence type="ECO:0000256" key="4">
    <source>
        <dbReference type="ARBA" id="ARBA00022989"/>
    </source>
</evidence>